<organism evidence="2 3">
    <name type="scientific">Streptomyces inusitatus</name>
    <dbReference type="NCBI Taxonomy" id="68221"/>
    <lineage>
        <taxon>Bacteria</taxon>
        <taxon>Bacillati</taxon>
        <taxon>Actinomycetota</taxon>
        <taxon>Actinomycetes</taxon>
        <taxon>Kitasatosporales</taxon>
        <taxon>Streptomycetaceae</taxon>
        <taxon>Streptomyces</taxon>
    </lineage>
</organism>
<accession>A0A918PRJ0</accession>
<dbReference type="AlphaFoldDB" id="A0A918PRJ0"/>
<reference evidence="2" key="2">
    <citation type="submission" date="2020-09" db="EMBL/GenBank/DDBJ databases">
        <authorList>
            <person name="Sun Q."/>
            <person name="Ohkuma M."/>
        </authorList>
    </citation>
    <scope>NUCLEOTIDE SEQUENCE</scope>
    <source>
        <strain evidence="2">JCM 4988</strain>
    </source>
</reference>
<proteinExistence type="predicted"/>
<reference evidence="2" key="1">
    <citation type="journal article" date="2014" name="Int. J. Syst. Evol. Microbiol.">
        <title>Complete genome sequence of Corynebacterium casei LMG S-19264T (=DSM 44701T), isolated from a smear-ripened cheese.</title>
        <authorList>
            <consortium name="US DOE Joint Genome Institute (JGI-PGF)"/>
            <person name="Walter F."/>
            <person name="Albersmeier A."/>
            <person name="Kalinowski J."/>
            <person name="Ruckert C."/>
        </authorList>
    </citation>
    <scope>NUCLEOTIDE SEQUENCE</scope>
    <source>
        <strain evidence="2">JCM 4988</strain>
    </source>
</reference>
<feature type="signal peptide" evidence="1">
    <location>
        <begin position="1"/>
        <end position="31"/>
    </location>
</feature>
<dbReference type="Proteomes" id="UP000630936">
    <property type="component" value="Unassembled WGS sequence"/>
</dbReference>
<dbReference type="InterPro" id="IPR027273">
    <property type="entry name" value="Neocarzinostatin-like"/>
</dbReference>
<dbReference type="EMBL" id="BMWG01000002">
    <property type="protein sequence ID" value="GGZ19570.1"/>
    <property type="molecule type" value="Genomic_DNA"/>
</dbReference>
<evidence type="ECO:0008006" key="4">
    <source>
        <dbReference type="Google" id="ProtNLM"/>
    </source>
</evidence>
<gene>
    <name evidence="2" type="ORF">GCM10010387_10500</name>
</gene>
<sequence>MRSAVRTASRAALAVVGAAALTLGLASSASAATVDRTINDGGTPYTLSVTAPSTAPASGANVNVTGSGYNQSQGIYVGLCAVPAGVDVNDKTTWNSKPTPCLGGQDESGSTGASHWINNTWYWMSPNNSSPYTDGANGTGGFNVNIHVKAKISASVTCGQGGVTCAIVTRADHFDSNDRKYDVYVPVTFS</sequence>
<feature type="chain" id="PRO_5036989524" description="Secreted protein" evidence="1">
    <location>
        <begin position="32"/>
        <end position="190"/>
    </location>
</feature>
<protein>
    <recommendedName>
        <fullName evidence="4">Secreted protein</fullName>
    </recommendedName>
</protein>
<dbReference type="SUPFAM" id="SSF49319">
    <property type="entry name" value="Actinoxanthin-like"/>
    <property type="match status" value="1"/>
</dbReference>
<evidence type="ECO:0000313" key="3">
    <source>
        <dbReference type="Proteomes" id="UP000630936"/>
    </source>
</evidence>
<name>A0A918PRJ0_9ACTN</name>
<evidence type="ECO:0000313" key="2">
    <source>
        <dbReference type="EMBL" id="GGZ19570.1"/>
    </source>
</evidence>
<evidence type="ECO:0000256" key="1">
    <source>
        <dbReference type="SAM" id="SignalP"/>
    </source>
</evidence>
<dbReference type="RefSeq" id="WP_190121677.1">
    <property type="nucleotide sequence ID" value="NZ_BMWG01000002.1"/>
</dbReference>
<keyword evidence="1" id="KW-0732">Signal</keyword>
<keyword evidence="3" id="KW-1185">Reference proteome</keyword>
<comment type="caution">
    <text evidence="2">The sequence shown here is derived from an EMBL/GenBank/DDBJ whole genome shotgun (WGS) entry which is preliminary data.</text>
</comment>
<dbReference type="Gene3D" id="2.60.40.230">
    <property type="entry name" value="Neocarzinostatin-like"/>
    <property type="match status" value="1"/>
</dbReference>